<dbReference type="InterPro" id="IPR042855">
    <property type="entry name" value="V_SNARE_CC"/>
</dbReference>
<dbReference type="GO" id="GO:0012505">
    <property type="term" value="C:endomembrane system"/>
    <property type="evidence" value="ECO:0007669"/>
    <property type="project" value="UniProtKB-SubCell"/>
</dbReference>
<keyword evidence="9" id="KW-0175">Coiled coil</keyword>
<evidence type="ECO:0000256" key="5">
    <source>
        <dbReference type="ARBA" id="ARBA00022989"/>
    </source>
</evidence>
<evidence type="ECO:0008006" key="15">
    <source>
        <dbReference type="Google" id="ProtNLM"/>
    </source>
</evidence>
<dbReference type="PANTHER" id="PTHR21136:SF168">
    <property type="entry name" value="VESICLE-ASSOCIATED MEMBRANE PROTEIN 9"/>
    <property type="match status" value="1"/>
</dbReference>
<dbReference type="Pfam" id="PF00957">
    <property type="entry name" value="Synaptobrevin"/>
    <property type="match status" value="1"/>
</dbReference>
<dbReference type="GO" id="GO:0005737">
    <property type="term" value="C:cytoplasm"/>
    <property type="evidence" value="ECO:0007669"/>
    <property type="project" value="UniProtKB-ARBA"/>
</dbReference>
<dbReference type="InterPro" id="IPR011012">
    <property type="entry name" value="Longin-like_dom_sf"/>
</dbReference>
<dbReference type="PROSITE" id="PS50892">
    <property type="entry name" value="V_SNARE"/>
    <property type="match status" value="1"/>
</dbReference>
<feature type="domain" description="V-SNARE coiled-coil homology" evidence="12">
    <location>
        <begin position="145"/>
        <end position="205"/>
    </location>
</feature>
<dbReference type="Gene3D" id="1.20.5.110">
    <property type="match status" value="1"/>
</dbReference>
<dbReference type="InterPro" id="IPR010908">
    <property type="entry name" value="Longin_dom"/>
</dbReference>
<evidence type="ECO:0000256" key="4">
    <source>
        <dbReference type="ARBA" id="ARBA00022927"/>
    </source>
</evidence>
<accession>A0A176VW83</accession>
<dbReference type="PANTHER" id="PTHR21136">
    <property type="entry name" value="SNARE PROTEINS"/>
    <property type="match status" value="1"/>
</dbReference>
<keyword evidence="3 10" id="KW-0812">Transmembrane</keyword>
<dbReference type="InterPro" id="IPR001388">
    <property type="entry name" value="Synaptobrevin-like"/>
</dbReference>
<dbReference type="SUPFAM" id="SSF64356">
    <property type="entry name" value="SNARE-like"/>
    <property type="match status" value="1"/>
</dbReference>
<evidence type="ECO:0000256" key="3">
    <source>
        <dbReference type="ARBA" id="ARBA00022692"/>
    </source>
</evidence>
<keyword evidence="4" id="KW-0653">Protein transport</keyword>
<comment type="function">
    <text evidence="7">Involved in the targeting and/or fusion of transport vesicles to their target membrane.</text>
</comment>
<evidence type="ECO:0000256" key="7">
    <source>
        <dbReference type="ARBA" id="ARBA00037493"/>
    </source>
</evidence>
<protein>
    <recommendedName>
        <fullName evidence="15">Longin domain-containing protein</fullName>
    </recommendedName>
</protein>
<dbReference type="PROSITE" id="PS50859">
    <property type="entry name" value="LONGIN"/>
    <property type="match status" value="1"/>
</dbReference>
<keyword evidence="2" id="KW-0813">Transport</keyword>
<dbReference type="CDD" id="cd15843">
    <property type="entry name" value="R-SNARE"/>
    <property type="match status" value="1"/>
</dbReference>
<dbReference type="InterPro" id="IPR051097">
    <property type="entry name" value="Synaptobrevin-like_transport"/>
</dbReference>
<proteinExistence type="inferred from homology"/>
<dbReference type="Pfam" id="PF13774">
    <property type="entry name" value="Longin"/>
    <property type="match status" value="1"/>
</dbReference>
<keyword evidence="14" id="KW-1185">Reference proteome</keyword>
<evidence type="ECO:0000256" key="8">
    <source>
        <dbReference type="ARBA" id="ARBA00046280"/>
    </source>
</evidence>
<gene>
    <name evidence="13" type="ORF">AXG93_2632s1050</name>
</gene>
<evidence type="ECO:0000256" key="2">
    <source>
        <dbReference type="ARBA" id="ARBA00022448"/>
    </source>
</evidence>
<dbReference type="GO" id="GO:0016020">
    <property type="term" value="C:membrane"/>
    <property type="evidence" value="ECO:0007669"/>
    <property type="project" value="InterPro"/>
</dbReference>
<dbReference type="SUPFAM" id="SSF58038">
    <property type="entry name" value="SNARE fusion complex"/>
    <property type="match status" value="1"/>
</dbReference>
<dbReference type="SMART" id="SM01270">
    <property type="entry name" value="Longin"/>
    <property type="match status" value="1"/>
</dbReference>
<evidence type="ECO:0000313" key="13">
    <source>
        <dbReference type="EMBL" id="OAE24663.1"/>
    </source>
</evidence>
<dbReference type="GO" id="GO:0016192">
    <property type="term" value="P:vesicle-mediated transport"/>
    <property type="evidence" value="ECO:0007669"/>
    <property type="project" value="InterPro"/>
</dbReference>
<keyword evidence="5 10" id="KW-1133">Transmembrane helix</keyword>
<dbReference type="Gene3D" id="3.30.450.50">
    <property type="entry name" value="Longin domain"/>
    <property type="match status" value="1"/>
</dbReference>
<dbReference type="PRINTS" id="PR00219">
    <property type="entry name" value="SYNAPTOBREVN"/>
</dbReference>
<dbReference type="EMBL" id="LVLJ01002504">
    <property type="protein sequence ID" value="OAE24663.1"/>
    <property type="molecule type" value="Genomic_DNA"/>
</dbReference>
<comment type="caution">
    <text evidence="13">The sequence shown here is derived from an EMBL/GenBank/DDBJ whole genome shotgun (WGS) entry which is preliminary data.</text>
</comment>
<feature type="domain" description="Longin" evidence="11">
    <location>
        <begin position="24"/>
        <end position="129"/>
    </location>
</feature>
<dbReference type="Proteomes" id="UP000077202">
    <property type="component" value="Unassembled WGS sequence"/>
</dbReference>
<feature type="transmembrane region" description="Helical" evidence="10">
    <location>
        <begin position="209"/>
        <end position="228"/>
    </location>
</feature>
<name>A0A176VW83_MARPO</name>
<evidence type="ECO:0000256" key="10">
    <source>
        <dbReference type="SAM" id="Phobius"/>
    </source>
</evidence>
<organism evidence="13 14">
    <name type="scientific">Marchantia polymorpha subsp. ruderalis</name>
    <dbReference type="NCBI Taxonomy" id="1480154"/>
    <lineage>
        <taxon>Eukaryota</taxon>
        <taxon>Viridiplantae</taxon>
        <taxon>Streptophyta</taxon>
        <taxon>Embryophyta</taxon>
        <taxon>Marchantiophyta</taxon>
        <taxon>Marchantiopsida</taxon>
        <taxon>Marchantiidae</taxon>
        <taxon>Marchantiales</taxon>
        <taxon>Marchantiaceae</taxon>
        <taxon>Marchantia</taxon>
    </lineage>
</organism>
<evidence type="ECO:0000256" key="1">
    <source>
        <dbReference type="ARBA" id="ARBA00008025"/>
    </source>
</evidence>
<dbReference type="GO" id="GO:0015031">
    <property type="term" value="P:protein transport"/>
    <property type="evidence" value="ECO:0007669"/>
    <property type="project" value="UniProtKB-KW"/>
</dbReference>
<dbReference type="AlphaFoldDB" id="A0A176VW83"/>
<sequence>MGSILSSRSSHSSPRAKNGLIYSFVARGPGPQVVVLAEYTPVKGNFKKIALECAQTLDANNHSVTYTRDSHTFNFLVEDGFAYLVVAEESLRWIPFAFLALVKDDFREKFPGAYKDKANSLNKRFRPIMKKHMTFCVNRPEELDKVANIQNQLDEMKGIAWRHINKFMDHQERLEDVFKKSGSLVNEAQHFQRRTNRLKIYLCCQSMKVKLIVLLLIVLLAVVLWLFICLDGSGNNTPAYEILVSLPSSKKAPAGCPWIREQIGFESGENFEAYVLFFGKKMEKVISSGIHPDFDNKLELSGLHNLELEVMDLSVSMPELSFSGHSLELHACQRDSFS</sequence>
<evidence type="ECO:0000259" key="12">
    <source>
        <dbReference type="PROSITE" id="PS50892"/>
    </source>
</evidence>
<evidence type="ECO:0000256" key="6">
    <source>
        <dbReference type="ARBA" id="ARBA00023136"/>
    </source>
</evidence>
<dbReference type="CDD" id="cd14824">
    <property type="entry name" value="Longin"/>
    <property type="match status" value="1"/>
</dbReference>
<evidence type="ECO:0000259" key="11">
    <source>
        <dbReference type="PROSITE" id="PS50859"/>
    </source>
</evidence>
<comment type="similarity">
    <text evidence="1">Belongs to the synaptobrevin family.</text>
</comment>
<keyword evidence="6 10" id="KW-0472">Membrane</keyword>
<evidence type="ECO:0000313" key="14">
    <source>
        <dbReference type="Proteomes" id="UP000077202"/>
    </source>
</evidence>
<evidence type="ECO:0000256" key="9">
    <source>
        <dbReference type="PROSITE-ProRule" id="PRU00290"/>
    </source>
</evidence>
<comment type="subcellular location">
    <subcellularLocation>
        <location evidence="8">Endomembrane system</location>
        <topology evidence="8">Single-pass type IV membrane protein</topology>
    </subcellularLocation>
</comment>
<reference evidence="13" key="1">
    <citation type="submission" date="2016-03" db="EMBL/GenBank/DDBJ databases">
        <title>Mechanisms controlling the formation of the plant cell surface in tip-growing cells are functionally conserved among land plants.</title>
        <authorList>
            <person name="Honkanen S."/>
            <person name="Jones V.A."/>
            <person name="Morieri G."/>
            <person name="Champion C."/>
            <person name="Hetherington A.J."/>
            <person name="Kelly S."/>
            <person name="Saint-Marcoux D."/>
            <person name="Proust H."/>
            <person name="Prescott H."/>
            <person name="Dolan L."/>
        </authorList>
    </citation>
    <scope>NUCLEOTIDE SEQUENCE [LARGE SCALE GENOMIC DNA]</scope>
    <source>
        <tissue evidence="13">Whole gametophyte</tissue>
    </source>
</reference>